<dbReference type="PATRIC" id="fig|1609559.3.peg.1204"/>
<sequence>MLSKVITIEVPDWVDEKKLKEAINRALAEISPKVMSIDKLREMLGITEDELEDEISHDFYVRNKEKERIKWLY</sequence>
<dbReference type="EMBL" id="CP010835">
    <property type="protein sequence ID" value="AMM54029.1"/>
    <property type="molecule type" value="Genomic_DNA"/>
</dbReference>
<accession>A0A127BB52</accession>
<organism evidence="1 2">
    <name type="scientific">Pyrococcus kukulkanii</name>
    <dbReference type="NCBI Taxonomy" id="1609559"/>
    <lineage>
        <taxon>Archaea</taxon>
        <taxon>Methanobacteriati</taxon>
        <taxon>Methanobacteriota</taxon>
        <taxon>Thermococci</taxon>
        <taxon>Thermococcales</taxon>
        <taxon>Thermococcaceae</taxon>
        <taxon>Pyrococcus</taxon>
    </lineage>
</organism>
<reference evidence="2" key="1">
    <citation type="submission" date="2015-02" db="EMBL/GenBank/DDBJ databases">
        <title>Pyrococcus kukulkanii sp. nov., a novel hyperthermophilic archaeon isolated from a deep-sea hydrothermal vent at the Guaymas Basin.</title>
        <authorList>
            <person name="Oger P.M."/>
            <person name="Callac N."/>
            <person name="Jebbar M."/>
            <person name="Godfroy A."/>
        </authorList>
    </citation>
    <scope>NUCLEOTIDE SEQUENCE [LARGE SCALE GENOMIC DNA]</scope>
    <source>
        <strain evidence="2">NCB100</strain>
    </source>
</reference>
<gene>
    <name evidence="1" type="ORF">TQ32_05745</name>
</gene>
<evidence type="ECO:0000313" key="1">
    <source>
        <dbReference type="EMBL" id="AMM54029.1"/>
    </source>
</evidence>
<dbReference type="Proteomes" id="UP000070587">
    <property type="component" value="Chromosome"/>
</dbReference>
<reference evidence="1 2" key="2">
    <citation type="journal article" date="2016" name="Int. J. Syst. Evol. Microbiol.">
        <title>Pyrococcus kukulkanii sp. nov., a hyperthermophilic, piezophilic archaeon isolated from a deep-sea hydrothermal vent.</title>
        <authorList>
            <person name="Callac N."/>
            <person name="Oger P."/>
            <person name="Lesongeur F."/>
            <person name="Rattray J.E."/>
            <person name="Vannier P."/>
            <person name="Michoud G."/>
            <person name="Beauverger M."/>
            <person name="Gayet N."/>
            <person name="Rouxel O."/>
            <person name="Jebbar M."/>
            <person name="Godfroy A."/>
        </authorList>
    </citation>
    <scope>NUCLEOTIDE SEQUENCE [LARGE SCALE GENOMIC DNA]</scope>
    <source>
        <strain evidence="1 2">NCB100</strain>
    </source>
</reference>
<dbReference type="KEGG" id="pyc:TQ32_05745"/>
<dbReference type="AlphaFoldDB" id="A0A127BB52"/>
<evidence type="ECO:0000313" key="2">
    <source>
        <dbReference type="Proteomes" id="UP000070587"/>
    </source>
</evidence>
<name>A0A127BB52_9EURY</name>
<proteinExistence type="predicted"/>
<protein>
    <submittedName>
        <fullName evidence="1">Uncharacterized protein</fullName>
    </submittedName>
</protein>